<dbReference type="EMBL" id="CAWUFR010000094">
    <property type="protein sequence ID" value="CAK6966618.1"/>
    <property type="molecule type" value="Genomic_DNA"/>
</dbReference>
<feature type="transmembrane region" description="Helical" evidence="8">
    <location>
        <begin position="404"/>
        <end position="424"/>
    </location>
</feature>
<dbReference type="GO" id="GO:0006874">
    <property type="term" value="P:intracellular calcium ion homeostasis"/>
    <property type="evidence" value="ECO:0007669"/>
    <property type="project" value="TreeGrafter"/>
</dbReference>
<evidence type="ECO:0000313" key="11">
    <source>
        <dbReference type="EMBL" id="CAK6966618.1"/>
    </source>
</evidence>
<reference evidence="11 12" key="1">
    <citation type="submission" date="2024-01" db="EMBL/GenBank/DDBJ databases">
        <authorList>
            <person name="Alioto T."/>
            <person name="Alioto T."/>
            <person name="Gomez Garrido J."/>
        </authorList>
    </citation>
    <scope>NUCLEOTIDE SEQUENCE [LARGE SCALE GENOMIC DNA]</scope>
</reference>
<keyword evidence="12" id="KW-1185">Reference proteome</keyword>
<evidence type="ECO:0000256" key="6">
    <source>
        <dbReference type="ARBA" id="ARBA00022989"/>
    </source>
</evidence>
<dbReference type="GO" id="GO:0016020">
    <property type="term" value="C:membrane"/>
    <property type="evidence" value="ECO:0007669"/>
    <property type="project" value="UniProtKB-SubCell"/>
</dbReference>
<keyword evidence="4" id="KW-0106">Calcium</keyword>
<dbReference type="InterPro" id="IPR051359">
    <property type="entry name" value="CaCA_antiporter"/>
</dbReference>
<evidence type="ECO:0000256" key="4">
    <source>
        <dbReference type="ARBA" id="ARBA00022568"/>
    </source>
</evidence>
<dbReference type="Pfam" id="PF01699">
    <property type="entry name" value="Na_Ca_ex"/>
    <property type="match status" value="2"/>
</dbReference>
<dbReference type="PANTHER" id="PTHR12266:SF0">
    <property type="entry name" value="MITOCHONDRIAL SODIUM_CALCIUM EXCHANGER PROTEIN"/>
    <property type="match status" value="1"/>
</dbReference>
<feature type="transmembrane region" description="Helical" evidence="8">
    <location>
        <begin position="145"/>
        <end position="167"/>
    </location>
</feature>
<evidence type="ECO:0000256" key="1">
    <source>
        <dbReference type="ARBA" id="ARBA00004141"/>
    </source>
</evidence>
<dbReference type="AlphaFoldDB" id="A0AAV1P5P4"/>
<sequence length="598" mass="65857">MSSAVFLSVLLVFSCHQQQVTSDTRVLWSRTGVAIDRGSSNAARVMMSPNNNNNNNDECDHVMNLNATDRCAFVRNTTDCSMEDGFINYLQVAFCLLPPNLTPLTITLCVIWLLFLFVILGLTASKFFCPNLSAISTSLHLTHNVAGVTFLALGNGAPDIFSAMAAFSHPHTAGLAVGALFGAGIFVTTVVAGSVALVKPFAVASRPFLRDLIFYMVAVYWTFIILYRGTTTLAETLGYLGLYVVYVLTVIISAYIYNRQKHAMNGSVRNVAHIPEFHSSDSSYDDDDDDVPCLGAGSVQQEYESEYRPLLPYSETTSQILLSSLNPVDNRKWRRKSWRWRVLKVLKTPVEILLLLCIPVVDPDKEDKNWRRPLNCLQLITAPLVCVLSFQSGIYGNYMIQGQFPVWLLTLLLGLFLSAIIFCTTTNDCPPKCHPLFALLGFVVSAVLISATASEVVSVLHMLGVVLHLSNTVLGLTLLAWGNSIGDCFADITIARQGYPRMAISACFGGIIFNMLFGVGLGCLLQMIKTKSVVEFEPEGLLTWVLAGSLGLSLVLSFVIVPLCRFHLDRNYGIFLLIFYAIFLIVAMLTEFGIIHFA</sequence>
<dbReference type="Proteomes" id="UP001314229">
    <property type="component" value="Unassembled WGS sequence"/>
</dbReference>
<dbReference type="GO" id="GO:0005432">
    <property type="term" value="F:calcium:sodium antiporter activity"/>
    <property type="evidence" value="ECO:0007669"/>
    <property type="project" value="TreeGrafter"/>
</dbReference>
<dbReference type="PANTHER" id="PTHR12266">
    <property type="entry name" value="NA+/CA2+ K+ INDEPENDENT EXCHANGER"/>
    <property type="match status" value="1"/>
</dbReference>
<feature type="domain" description="Sodium/calcium exchanger membrane region" evidence="10">
    <location>
        <begin position="111"/>
        <end position="251"/>
    </location>
</feature>
<keyword evidence="4" id="KW-0406">Ion transport</keyword>
<evidence type="ECO:0000256" key="8">
    <source>
        <dbReference type="SAM" id="Phobius"/>
    </source>
</evidence>
<feature type="transmembrane region" description="Helical" evidence="8">
    <location>
        <begin position="173"/>
        <end position="196"/>
    </location>
</feature>
<comment type="subcellular location">
    <subcellularLocation>
        <location evidence="1">Membrane</location>
        <topology evidence="1">Multi-pass membrane protein</topology>
    </subcellularLocation>
</comment>
<comment type="caution">
    <text evidence="11">The sequence shown here is derived from an EMBL/GenBank/DDBJ whole genome shotgun (WGS) entry which is preliminary data.</text>
</comment>
<protein>
    <submittedName>
        <fullName evidence="11">Mitochondrial sodium/calcium exchanger protein isoform X2</fullName>
    </submittedName>
</protein>
<keyword evidence="3" id="KW-0050">Antiport</keyword>
<organism evidence="11 12">
    <name type="scientific">Scomber scombrus</name>
    <name type="common">Atlantic mackerel</name>
    <name type="synonym">Scomber vernalis</name>
    <dbReference type="NCBI Taxonomy" id="13677"/>
    <lineage>
        <taxon>Eukaryota</taxon>
        <taxon>Metazoa</taxon>
        <taxon>Chordata</taxon>
        <taxon>Craniata</taxon>
        <taxon>Vertebrata</taxon>
        <taxon>Euteleostomi</taxon>
        <taxon>Actinopterygii</taxon>
        <taxon>Neopterygii</taxon>
        <taxon>Teleostei</taxon>
        <taxon>Neoteleostei</taxon>
        <taxon>Acanthomorphata</taxon>
        <taxon>Pelagiaria</taxon>
        <taxon>Scombriformes</taxon>
        <taxon>Scombridae</taxon>
        <taxon>Scomber</taxon>
    </lineage>
</organism>
<keyword evidence="7 8" id="KW-0472">Membrane</keyword>
<proteinExistence type="predicted"/>
<evidence type="ECO:0000256" key="9">
    <source>
        <dbReference type="SAM" id="SignalP"/>
    </source>
</evidence>
<keyword evidence="5 8" id="KW-0812">Transmembrane</keyword>
<dbReference type="Gene3D" id="1.20.1420.30">
    <property type="entry name" value="NCX, central ion-binding region"/>
    <property type="match status" value="2"/>
</dbReference>
<feature type="chain" id="PRO_5043460697" evidence="9">
    <location>
        <begin position="23"/>
        <end position="598"/>
    </location>
</feature>
<name>A0AAV1P5P4_SCOSC</name>
<feature type="transmembrane region" description="Helical" evidence="8">
    <location>
        <begin position="376"/>
        <end position="398"/>
    </location>
</feature>
<feature type="signal peptide" evidence="9">
    <location>
        <begin position="1"/>
        <end position="22"/>
    </location>
</feature>
<feature type="transmembrane region" description="Helical" evidence="8">
    <location>
        <begin position="502"/>
        <end position="528"/>
    </location>
</feature>
<evidence type="ECO:0000256" key="5">
    <source>
        <dbReference type="ARBA" id="ARBA00022692"/>
    </source>
</evidence>
<dbReference type="InterPro" id="IPR004837">
    <property type="entry name" value="NaCa_Exmemb"/>
</dbReference>
<feature type="transmembrane region" description="Helical" evidence="8">
    <location>
        <begin position="540"/>
        <end position="561"/>
    </location>
</feature>
<keyword evidence="9" id="KW-0732">Signal</keyword>
<keyword evidence="2" id="KW-0813">Transport</keyword>
<keyword evidence="6 8" id="KW-1133">Transmembrane helix</keyword>
<evidence type="ECO:0000256" key="2">
    <source>
        <dbReference type="ARBA" id="ARBA00022448"/>
    </source>
</evidence>
<evidence type="ECO:0000256" key="3">
    <source>
        <dbReference type="ARBA" id="ARBA00022449"/>
    </source>
</evidence>
<keyword evidence="4" id="KW-0109">Calcium transport</keyword>
<feature type="transmembrane region" description="Helical" evidence="8">
    <location>
        <begin position="459"/>
        <end position="481"/>
    </location>
</feature>
<feature type="transmembrane region" description="Helical" evidence="8">
    <location>
        <begin position="208"/>
        <end position="227"/>
    </location>
</feature>
<evidence type="ECO:0000313" key="12">
    <source>
        <dbReference type="Proteomes" id="UP001314229"/>
    </source>
</evidence>
<evidence type="ECO:0000259" key="10">
    <source>
        <dbReference type="Pfam" id="PF01699"/>
    </source>
</evidence>
<feature type="transmembrane region" description="Helical" evidence="8">
    <location>
        <begin position="239"/>
        <end position="257"/>
    </location>
</feature>
<feature type="transmembrane region" description="Helical" evidence="8">
    <location>
        <begin position="573"/>
        <end position="595"/>
    </location>
</feature>
<feature type="domain" description="Sodium/calcium exchanger membrane region" evidence="10">
    <location>
        <begin position="438"/>
        <end position="588"/>
    </location>
</feature>
<feature type="transmembrane region" description="Helical" evidence="8">
    <location>
        <begin position="104"/>
        <end position="124"/>
    </location>
</feature>
<feature type="transmembrane region" description="Helical" evidence="8">
    <location>
        <begin position="436"/>
        <end position="453"/>
    </location>
</feature>
<evidence type="ECO:0000256" key="7">
    <source>
        <dbReference type="ARBA" id="ARBA00023136"/>
    </source>
</evidence>
<dbReference type="InterPro" id="IPR044880">
    <property type="entry name" value="NCX_ion-bd_dom_sf"/>
</dbReference>
<dbReference type="GO" id="GO:0099093">
    <property type="term" value="P:calcium export from the mitochondrion"/>
    <property type="evidence" value="ECO:0007669"/>
    <property type="project" value="TreeGrafter"/>
</dbReference>
<gene>
    <name evidence="11" type="ORF">FSCOSCO3_A013708</name>
</gene>
<accession>A0AAV1P5P4</accession>